<sequence length="60" mass="6793">LNKSIYAPSGKLFGHVLENATLRAATSNIKVGDFNVSKFGNKETHNYDKLFRNLDSEKRH</sequence>
<protein>
    <submittedName>
        <fullName evidence="1">Uncharacterized protein</fullName>
    </submittedName>
</protein>
<feature type="non-terminal residue" evidence="1">
    <location>
        <position position="60"/>
    </location>
</feature>
<accession>A0A0K2UH51</accession>
<feature type="non-terminal residue" evidence="1">
    <location>
        <position position="1"/>
    </location>
</feature>
<evidence type="ECO:0000313" key="1">
    <source>
        <dbReference type="EMBL" id="CDW37579.1"/>
    </source>
</evidence>
<dbReference type="EMBL" id="HACA01020218">
    <property type="protein sequence ID" value="CDW37579.1"/>
    <property type="molecule type" value="Transcribed_RNA"/>
</dbReference>
<proteinExistence type="predicted"/>
<organism evidence="1">
    <name type="scientific">Lepeophtheirus salmonis</name>
    <name type="common">Salmon louse</name>
    <name type="synonym">Caligus salmonis</name>
    <dbReference type="NCBI Taxonomy" id="72036"/>
    <lineage>
        <taxon>Eukaryota</taxon>
        <taxon>Metazoa</taxon>
        <taxon>Ecdysozoa</taxon>
        <taxon>Arthropoda</taxon>
        <taxon>Crustacea</taxon>
        <taxon>Multicrustacea</taxon>
        <taxon>Hexanauplia</taxon>
        <taxon>Copepoda</taxon>
        <taxon>Siphonostomatoida</taxon>
        <taxon>Caligidae</taxon>
        <taxon>Lepeophtheirus</taxon>
    </lineage>
</organism>
<name>A0A0K2UH51_LEPSM</name>
<reference evidence="1" key="1">
    <citation type="submission" date="2014-05" db="EMBL/GenBank/DDBJ databases">
        <authorList>
            <person name="Chronopoulou M."/>
        </authorList>
    </citation>
    <scope>NUCLEOTIDE SEQUENCE</scope>
    <source>
        <tissue evidence="1">Whole organism</tissue>
    </source>
</reference>
<dbReference type="AlphaFoldDB" id="A0A0K2UH51"/>